<evidence type="ECO:0000313" key="17">
    <source>
        <dbReference type="Proteomes" id="UP001378592"/>
    </source>
</evidence>
<keyword evidence="5" id="KW-0479">Metal-binding</keyword>
<dbReference type="SMART" id="SM00695">
    <property type="entry name" value="DUSP"/>
    <property type="match status" value="1"/>
</dbReference>
<dbReference type="GO" id="GO:0006508">
    <property type="term" value="P:proteolysis"/>
    <property type="evidence" value="ECO:0007669"/>
    <property type="project" value="UniProtKB-KW"/>
</dbReference>
<dbReference type="Gene3D" id="3.90.70.10">
    <property type="entry name" value="Cysteine proteinases"/>
    <property type="match status" value="2"/>
</dbReference>
<dbReference type="PANTHER" id="PTHR21646:SF76">
    <property type="entry name" value="UBIQUITIN CARBOXYL-TERMINAL HYDROLASE 32"/>
    <property type="match status" value="1"/>
</dbReference>
<dbReference type="InterPro" id="IPR038765">
    <property type="entry name" value="Papain-like_cys_pep_sf"/>
</dbReference>
<dbReference type="PROSITE" id="PS00972">
    <property type="entry name" value="USP_1"/>
    <property type="match status" value="1"/>
</dbReference>
<dbReference type="InterPro" id="IPR057368">
    <property type="entry name" value="USP32_N"/>
</dbReference>
<keyword evidence="7" id="KW-0833">Ubl conjugation pathway</keyword>
<evidence type="ECO:0000259" key="13">
    <source>
        <dbReference type="PROSITE" id="PS50222"/>
    </source>
</evidence>
<keyword evidence="8" id="KW-0378">Hydrolase</keyword>
<organism evidence="16 17">
    <name type="scientific">Gryllus longicercus</name>
    <dbReference type="NCBI Taxonomy" id="2509291"/>
    <lineage>
        <taxon>Eukaryota</taxon>
        <taxon>Metazoa</taxon>
        <taxon>Ecdysozoa</taxon>
        <taxon>Arthropoda</taxon>
        <taxon>Hexapoda</taxon>
        <taxon>Insecta</taxon>
        <taxon>Pterygota</taxon>
        <taxon>Neoptera</taxon>
        <taxon>Polyneoptera</taxon>
        <taxon>Orthoptera</taxon>
        <taxon>Ensifera</taxon>
        <taxon>Gryllidea</taxon>
        <taxon>Grylloidea</taxon>
        <taxon>Gryllidae</taxon>
        <taxon>Gryllinae</taxon>
        <taxon>Gryllus</taxon>
    </lineage>
</organism>
<proteinExistence type="predicted"/>
<dbReference type="InterPro" id="IPR002048">
    <property type="entry name" value="EF_hand_dom"/>
</dbReference>
<evidence type="ECO:0000256" key="6">
    <source>
        <dbReference type="ARBA" id="ARBA00022737"/>
    </source>
</evidence>
<dbReference type="CDD" id="cd00051">
    <property type="entry name" value="EFh"/>
    <property type="match status" value="1"/>
</dbReference>
<dbReference type="InterPro" id="IPR035927">
    <property type="entry name" value="DUSP-like_sf"/>
</dbReference>
<dbReference type="FunFam" id="3.10.20.90:FF:000218">
    <property type="entry name" value="Ubiquitin carboxyl-terminal hydrolase 32"/>
    <property type="match status" value="1"/>
</dbReference>
<keyword evidence="17" id="KW-1185">Reference proteome</keyword>
<dbReference type="PROSITE" id="PS51283">
    <property type="entry name" value="DUSP"/>
    <property type="match status" value="1"/>
</dbReference>
<dbReference type="Gene3D" id="3.30.2230.10">
    <property type="entry name" value="DUSP-like"/>
    <property type="match status" value="1"/>
</dbReference>
<evidence type="ECO:0000256" key="1">
    <source>
        <dbReference type="ARBA" id="ARBA00000707"/>
    </source>
</evidence>
<feature type="region of interest" description="Disordered" evidence="12">
    <location>
        <begin position="1043"/>
        <end position="1136"/>
    </location>
</feature>
<dbReference type="InterPro" id="IPR011992">
    <property type="entry name" value="EF-hand-dom_pair"/>
</dbReference>
<evidence type="ECO:0000256" key="4">
    <source>
        <dbReference type="ARBA" id="ARBA00022670"/>
    </source>
</evidence>
<dbReference type="InterPro" id="IPR006615">
    <property type="entry name" value="Pept_C19_DUSP"/>
</dbReference>
<keyword evidence="10" id="KW-0106">Calcium</keyword>
<dbReference type="Pfam" id="PF25265">
    <property type="entry name" value="USP32_N"/>
    <property type="match status" value="1"/>
</dbReference>
<dbReference type="SUPFAM" id="SSF143791">
    <property type="entry name" value="DUSP-like"/>
    <property type="match status" value="1"/>
</dbReference>
<dbReference type="FunFam" id="3.90.70.10:FF:000018">
    <property type="entry name" value="Ubiquitin carboxyl-terminal hydrolase 32"/>
    <property type="match status" value="1"/>
</dbReference>
<evidence type="ECO:0000256" key="2">
    <source>
        <dbReference type="ARBA" id="ARBA00012759"/>
    </source>
</evidence>
<name>A0AAN9YZ92_9ORTH</name>
<feature type="compositionally biased region" description="Polar residues" evidence="12">
    <location>
        <begin position="423"/>
        <end position="436"/>
    </location>
</feature>
<feature type="domain" description="USP" evidence="14">
    <location>
        <begin position="749"/>
        <end position="1625"/>
    </location>
</feature>
<evidence type="ECO:0000259" key="15">
    <source>
        <dbReference type="PROSITE" id="PS51283"/>
    </source>
</evidence>
<dbReference type="InterPro" id="IPR028889">
    <property type="entry name" value="USP"/>
</dbReference>
<comment type="caution">
    <text evidence="16">The sequence shown here is derived from an EMBL/GenBank/DDBJ whole genome shotgun (WGS) entry which is preliminary data.</text>
</comment>
<dbReference type="EMBL" id="JAZDUA010000754">
    <property type="protein sequence ID" value="KAK7789457.1"/>
    <property type="molecule type" value="Genomic_DNA"/>
</dbReference>
<protein>
    <recommendedName>
        <fullName evidence="11">Ubiquitin carboxyl-terminal hydrolase 32</fullName>
        <ecNumber evidence="2">3.4.19.12</ecNumber>
    </recommendedName>
</protein>
<evidence type="ECO:0000256" key="5">
    <source>
        <dbReference type="ARBA" id="ARBA00022723"/>
    </source>
</evidence>
<feature type="domain" description="EF-hand" evidence="13">
    <location>
        <begin position="229"/>
        <end position="264"/>
    </location>
</feature>
<dbReference type="PROSITE" id="PS00973">
    <property type="entry name" value="USP_2"/>
    <property type="match status" value="1"/>
</dbReference>
<feature type="compositionally biased region" description="Pro residues" evidence="12">
    <location>
        <begin position="1105"/>
        <end position="1114"/>
    </location>
</feature>
<evidence type="ECO:0000256" key="10">
    <source>
        <dbReference type="ARBA" id="ARBA00022837"/>
    </source>
</evidence>
<reference evidence="16 17" key="1">
    <citation type="submission" date="2024-03" db="EMBL/GenBank/DDBJ databases">
        <title>The genome assembly and annotation of the cricket Gryllus longicercus Weissman &amp; Gray.</title>
        <authorList>
            <person name="Szrajer S."/>
            <person name="Gray D."/>
            <person name="Ylla G."/>
        </authorList>
    </citation>
    <scope>NUCLEOTIDE SEQUENCE [LARGE SCALE GENOMIC DNA]</scope>
    <source>
        <strain evidence="16">DAG 2021-001</strain>
        <tissue evidence="16">Whole body minus gut</tissue>
    </source>
</reference>
<dbReference type="FunFam" id="1.10.238.10:FF:000081">
    <property type="entry name" value="Ubiquitin carboxyl-terminal hydrolase 32"/>
    <property type="match status" value="1"/>
</dbReference>
<dbReference type="InterPro" id="IPR001394">
    <property type="entry name" value="Peptidase_C19_UCH"/>
</dbReference>
<keyword evidence="6" id="KW-0677">Repeat</keyword>
<dbReference type="GO" id="GO:0016579">
    <property type="term" value="P:protein deubiquitination"/>
    <property type="evidence" value="ECO:0007669"/>
    <property type="project" value="InterPro"/>
</dbReference>
<feature type="domain" description="EF-hand" evidence="13">
    <location>
        <begin position="265"/>
        <end position="300"/>
    </location>
</feature>
<dbReference type="Gene3D" id="3.10.20.90">
    <property type="entry name" value="Phosphatidylinositol 3-kinase Catalytic Subunit, Chain A, domain 1"/>
    <property type="match status" value="1"/>
</dbReference>
<evidence type="ECO:0000256" key="9">
    <source>
        <dbReference type="ARBA" id="ARBA00022807"/>
    </source>
</evidence>
<dbReference type="Pfam" id="PF06337">
    <property type="entry name" value="DUSP"/>
    <property type="match status" value="1"/>
</dbReference>
<comment type="catalytic activity">
    <reaction evidence="1">
        <text>Thiol-dependent hydrolysis of ester, thioester, amide, peptide and isopeptide bonds formed by the C-terminal Gly of ubiquitin (a 76-residue protein attached to proteins as an intracellular targeting signal).</text>
        <dbReference type="EC" id="3.4.19.12"/>
    </reaction>
</comment>
<evidence type="ECO:0000259" key="14">
    <source>
        <dbReference type="PROSITE" id="PS50235"/>
    </source>
</evidence>
<evidence type="ECO:0000256" key="8">
    <source>
        <dbReference type="ARBA" id="ARBA00022801"/>
    </source>
</evidence>
<dbReference type="InterPro" id="IPR018200">
    <property type="entry name" value="USP_CS"/>
</dbReference>
<evidence type="ECO:0000313" key="16">
    <source>
        <dbReference type="EMBL" id="KAK7789457.1"/>
    </source>
</evidence>
<gene>
    <name evidence="16" type="ORF">R5R35_012652</name>
</gene>
<accession>A0AAN9YZ92</accession>
<evidence type="ECO:0000256" key="7">
    <source>
        <dbReference type="ARBA" id="ARBA00022786"/>
    </source>
</evidence>
<dbReference type="PROSITE" id="PS50222">
    <property type="entry name" value="EF_HAND_2"/>
    <property type="match status" value="2"/>
</dbReference>
<evidence type="ECO:0000256" key="3">
    <source>
        <dbReference type="ARBA" id="ARBA00022553"/>
    </source>
</evidence>
<evidence type="ECO:0000256" key="11">
    <source>
        <dbReference type="ARBA" id="ARBA00071642"/>
    </source>
</evidence>
<feature type="region of interest" description="Disordered" evidence="12">
    <location>
        <begin position="487"/>
        <end position="512"/>
    </location>
</feature>
<dbReference type="SMART" id="SM00054">
    <property type="entry name" value="EFh"/>
    <property type="match status" value="2"/>
</dbReference>
<dbReference type="InterPro" id="IPR050185">
    <property type="entry name" value="Ub_carboxyl-term_hydrolase"/>
</dbReference>
<feature type="domain" description="DUSP" evidence="15">
    <location>
        <begin position="372"/>
        <end position="584"/>
    </location>
</feature>
<dbReference type="Gene3D" id="1.10.238.10">
    <property type="entry name" value="EF-hand"/>
    <property type="match status" value="3"/>
</dbReference>
<dbReference type="SUPFAM" id="SSF47473">
    <property type="entry name" value="EF-hand"/>
    <property type="match status" value="2"/>
</dbReference>
<dbReference type="GO" id="GO:0005794">
    <property type="term" value="C:Golgi apparatus"/>
    <property type="evidence" value="ECO:0007669"/>
    <property type="project" value="TreeGrafter"/>
</dbReference>
<dbReference type="Proteomes" id="UP001378592">
    <property type="component" value="Unassembled WGS sequence"/>
</dbReference>
<dbReference type="Pfam" id="PF00443">
    <property type="entry name" value="UCH"/>
    <property type="match status" value="1"/>
</dbReference>
<feature type="compositionally biased region" description="Low complexity" evidence="12">
    <location>
        <begin position="490"/>
        <end position="503"/>
    </location>
</feature>
<dbReference type="SUPFAM" id="SSF54001">
    <property type="entry name" value="Cysteine proteinases"/>
    <property type="match status" value="1"/>
</dbReference>
<dbReference type="PANTHER" id="PTHR21646">
    <property type="entry name" value="UBIQUITIN CARBOXYL-TERMINAL HYDROLASE"/>
    <property type="match status" value="1"/>
</dbReference>
<feature type="compositionally biased region" description="Polar residues" evidence="12">
    <location>
        <begin position="1119"/>
        <end position="1133"/>
    </location>
</feature>
<keyword evidence="9" id="KW-0788">Thiol protease</keyword>
<evidence type="ECO:0000256" key="12">
    <source>
        <dbReference type="SAM" id="MobiDB-lite"/>
    </source>
</evidence>
<sequence>MGAKDSKPCCITYEEAIKRVTDAELKRLKEAFKRVSTLNGSITKQSFVRDVLGEGVPLPVAEYIFSACGGTQKGIALKDLLCGLVLLTRGKEEEKLKFLFGLYSNESGSYVVREDFQRLLQACESGYVPETVSSLFLEKDRVTYEEFRDWLRANPEATSLSRWLLSEPCTVTLSNELETPTFYQTLAGVTHLEESDIIELEKRYWLLKGQSRTGRLDLDTLIPLISPPVPLSVCAGVFAAFDENRDSHIDFKEMACGISAACRGPLTERQKFCFKVFDSDRDGILTEEELRHMIDVLLFVRQENKTPEELSKDPFGKVDAGSIMADIRKHASSQQGLTTEEYLMWTVDNSLSVDFLNLLFQVCHVVLGLRPVSRQEEGAVVRGWLEREQRRGYRVGQFWYLVAVDWWRAWQDYVNYVPGSENPAVTSGSNSNTGSLKRNARSAGNGWRLQQQSSVTDETTAIDANLLLEPALSPKKGSSTSLTLLAQDCSRPPSSTSSPSHSPRQPRKVGGVLGCPLSPPGPIDNSVLVAPSTYKVVTLTGEGGKLKRNLVLMHSRDFELVPDSLWKALHQWYGGSPALPRQVILPHNSQQVELELFPLNLRLLRHQTPPSRTPQTAWSGMVGGYGAAALSTTGYAYVSHLPMPPKRQLAYMAAFSRMATVKQVYDFLCSRLRLRPEDMRLWHYRDENNMMLIEDEEPTLEELGIVDDDQLLIEVRNKDLTWPEEMGSLANHMQDKRKQTAAPAEKGATGLNNLGNTCFMNAALQCVSNTRALTQYFTGNMHLYELNRTNPLGMKGHIAKRYGDLIHDIWSGTAKTIAPLKLRWTIGKYAPRFNGFQQHDSQELLAFLLDGLHEDLNRVHDKPYVELKDSDGRPDVIVAQEAWENHILRNKSIIVDLFHGQLKSKVTCKVCGHESVRFDPFNYLSLPLPMESYIHVQVIVIRLDGSVPVKYGLRLNMDEKYSAIKQALAPLCGVSAHLLRLAEIANSQIKSVPSDEQKIKTLVGSCLYAYELPDICSSISDEERLSLCSIRSTREAQTFTAIQRSTQPRSQLLPAGGNGAQLRPCPGGDADTVQSPIPPATSLPPVASPSNNGESNPPLATSSPHLPPASPPSQPATDTLEQLNAGSANSNGPASMPVEEAVPVVALQLRHSSANTSSSSGSLAGLSDSDISGPHGFVIALHRKMIRQDAYFLSSQKTKPSLFGLPVIVPCSDSTTHQDLYQAVWVQVARLVSPLPPSESAAPNHAQDCDDSLGYEFPFVLKAVQRDGSQCAWCPWYRFCRGCRIQCCDAEFNFSCSHLAIDWDPTALHLRYQTSQERVVVDHESVALTRQQQSEPINLDYCLEAFTREEQLGEDEKYYCSKCREHQLASKKLQIWRLPPVLIVHLKRFQFVNGKWVKSQKVVNFPFNNFDPTSYLASVPKQTVIRHSELKQASLNENSWCNKEEDSPSKLDKPVNGDVDAVHISNLSNTFTSDLIITKEDNETQELVNNNVSTVTRSVEDDLNIQNGLQTNQCLPNGDVPKLQLSNIITRERLKSTSLVKTPITDGALQDFHQHRLVEGSDPFDLKYHLYAIVSHSGILGGGHYVSYACNPNGKWYCYNDSSCKEVNEPQIDTSSAYMLFYEREGLCQQQYMPSIAGKTPDTRDLDDDFESDFKRLCCVM</sequence>
<dbReference type="EC" id="3.4.19.12" evidence="2"/>
<dbReference type="PROSITE" id="PS50235">
    <property type="entry name" value="USP_3"/>
    <property type="match status" value="1"/>
</dbReference>
<feature type="region of interest" description="Disordered" evidence="12">
    <location>
        <begin position="421"/>
        <end position="454"/>
    </location>
</feature>
<dbReference type="PROSITE" id="PS00018">
    <property type="entry name" value="EF_HAND_1"/>
    <property type="match status" value="1"/>
</dbReference>
<keyword evidence="4" id="KW-0645">Protease</keyword>
<dbReference type="GO" id="GO:0005509">
    <property type="term" value="F:calcium ion binding"/>
    <property type="evidence" value="ECO:0007669"/>
    <property type="project" value="InterPro"/>
</dbReference>
<keyword evidence="3" id="KW-0597">Phosphoprotein</keyword>
<dbReference type="InterPro" id="IPR018247">
    <property type="entry name" value="EF_Hand_1_Ca_BS"/>
</dbReference>
<dbReference type="GO" id="GO:0004843">
    <property type="term" value="F:cysteine-type deubiquitinase activity"/>
    <property type="evidence" value="ECO:0007669"/>
    <property type="project" value="UniProtKB-EC"/>
</dbReference>